<evidence type="ECO:0000313" key="4">
    <source>
        <dbReference type="Proteomes" id="UP001068021"/>
    </source>
</evidence>
<protein>
    <submittedName>
        <fullName evidence="3">Epoxyqueuosine reductase</fullName>
    </submittedName>
</protein>
<name>A0A9E5A4E6_9EURY</name>
<comment type="caution">
    <text evidence="3">The sequence shown here is derived from an EMBL/GenBank/DDBJ whole genome shotgun (WGS) entry which is preliminary data.</text>
</comment>
<proteinExistence type="predicted"/>
<dbReference type="PANTHER" id="PTHR42827:SF1">
    <property type="entry name" value="IRON-SULFUR CLUSTER-BINDING PROTEIN"/>
    <property type="match status" value="1"/>
</dbReference>
<dbReference type="RefSeq" id="WP_245611183.1">
    <property type="nucleotide sequence ID" value="NZ_JAPVER010000020.1"/>
</dbReference>
<reference evidence="3" key="1">
    <citation type="submission" date="2022-12" db="EMBL/GenBank/DDBJ databases">
        <title>Reclassification of two methanogenic archaea species isolated from the Kolyma lowland permafrost.</title>
        <authorList>
            <person name="Trubitsyn V.E."/>
            <person name="Rivkina E.M."/>
            <person name="Shcherbakova V.A."/>
        </authorList>
    </citation>
    <scope>NUCLEOTIDE SEQUENCE</scope>
    <source>
        <strain evidence="2">M2</strain>
        <strain evidence="3">MK4</strain>
    </source>
</reference>
<accession>A0A9E5A4E6</accession>
<evidence type="ECO:0000259" key="1">
    <source>
        <dbReference type="PROSITE" id="PS51379"/>
    </source>
</evidence>
<dbReference type="EMBL" id="JAPVER010000020">
    <property type="protein sequence ID" value="MCZ3365908.1"/>
    <property type="molecule type" value="Genomic_DNA"/>
</dbReference>
<dbReference type="PANTHER" id="PTHR42827">
    <property type="entry name" value="IRON-SULFUR CLUSTER-BINDING PROTEIN-RELATED"/>
    <property type="match status" value="1"/>
</dbReference>
<gene>
    <name evidence="3" type="ORF">O3H35_01860</name>
    <name evidence="2" type="ORF">O3H54_08440</name>
</gene>
<dbReference type="Proteomes" id="UP001074446">
    <property type="component" value="Unassembled WGS sequence"/>
</dbReference>
<evidence type="ECO:0000313" key="2">
    <source>
        <dbReference type="EMBL" id="MCZ3365908.1"/>
    </source>
</evidence>
<dbReference type="InterPro" id="IPR017896">
    <property type="entry name" value="4Fe4S_Fe-S-bd"/>
</dbReference>
<dbReference type="PROSITE" id="PS51379">
    <property type="entry name" value="4FE4S_FER_2"/>
    <property type="match status" value="1"/>
</dbReference>
<evidence type="ECO:0000313" key="3">
    <source>
        <dbReference type="EMBL" id="MCZ3371373.1"/>
    </source>
</evidence>
<dbReference type="EMBL" id="JAPVES010000024">
    <property type="protein sequence ID" value="MCZ3371373.1"/>
    <property type="molecule type" value="Genomic_DNA"/>
</dbReference>
<dbReference type="Proteomes" id="UP001068021">
    <property type="component" value="Unassembled WGS sequence"/>
</dbReference>
<sequence length="180" mass="19932">MIVFAKRVPHGSINAENCIPYTHANNVITQLVDNLGLELCRVLEDLGITTVPIPSDDPSEHWEAEEQYARGILSLRHAGYFAGLGVMGKNTLIINEKYGNMIQIGAVLVDVPLENDPIANYEGCLEKCSLCIDSCPQKALERTTVDQKLCRELSNFVTERGFNLKKCNLCRTVCPHCLGI</sequence>
<feature type="domain" description="4Fe-4S ferredoxin-type" evidence="1">
    <location>
        <begin position="115"/>
        <end position="145"/>
    </location>
</feature>
<dbReference type="SUPFAM" id="SSF54862">
    <property type="entry name" value="4Fe-4S ferredoxins"/>
    <property type="match status" value="1"/>
</dbReference>
<dbReference type="AlphaFoldDB" id="A0A9E5A4E6"/>
<organism evidence="3">
    <name type="scientific">Methanobacterium veterum</name>
    <dbReference type="NCBI Taxonomy" id="408577"/>
    <lineage>
        <taxon>Archaea</taxon>
        <taxon>Methanobacteriati</taxon>
        <taxon>Methanobacteriota</taxon>
        <taxon>Methanomada group</taxon>
        <taxon>Methanobacteria</taxon>
        <taxon>Methanobacteriales</taxon>
        <taxon>Methanobacteriaceae</taxon>
        <taxon>Methanobacterium</taxon>
    </lineage>
</organism>
<keyword evidence="4" id="KW-1185">Reference proteome</keyword>